<keyword evidence="3" id="KW-1185">Reference proteome</keyword>
<feature type="signal peptide" evidence="1">
    <location>
        <begin position="1"/>
        <end position="24"/>
    </location>
</feature>
<organism evidence="2 3">
    <name type="scientific">Massilia horti</name>
    <dbReference type="NCBI Taxonomy" id="2562153"/>
    <lineage>
        <taxon>Bacteria</taxon>
        <taxon>Pseudomonadati</taxon>
        <taxon>Pseudomonadota</taxon>
        <taxon>Betaproteobacteria</taxon>
        <taxon>Burkholderiales</taxon>
        <taxon>Oxalobacteraceae</taxon>
        <taxon>Telluria group</taxon>
        <taxon>Massilia</taxon>
    </lineage>
</organism>
<dbReference type="OrthoDB" id="8565817at2"/>
<dbReference type="Proteomes" id="UP000297258">
    <property type="component" value="Unassembled WGS sequence"/>
</dbReference>
<comment type="caution">
    <text evidence="2">The sequence shown here is derived from an EMBL/GenBank/DDBJ whole genome shotgun (WGS) entry which is preliminary data.</text>
</comment>
<sequence>MRAFGYRIAGLLLAVAIPATGVQAQVEGLLNKGAGSTSSLKGLAGELGGGSLTSGSMGNVAGLLQYCIGNNYLGGAEASSVKDQLVAKLPGGASSSDSGYTDGQKGLLHANNGKQFDLSGSDMTKQVTKQVCDKVLAQGKKLL</sequence>
<dbReference type="EMBL" id="SPUM01000011">
    <property type="protein sequence ID" value="TFW35355.1"/>
    <property type="molecule type" value="Genomic_DNA"/>
</dbReference>
<reference evidence="2 3" key="1">
    <citation type="submission" date="2019-03" db="EMBL/GenBank/DDBJ databases">
        <title>Draft genome of Massilia hortus sp. nov., a novel bacterial species of the Oxalobacteraceae family.</title>
        <authorList>
            <person name="Peta V."/>
            <person name="Raths R."/>
            <person name="Bucking H."/>
        </authorList>
    </citation>
    <scope>NUCLEOTIDE SEQUENCE [LARGE SCALE GENOMIC DNA]</scope>
    <source>
        <strain evidence="2 3">ONC3</strain>
    </source>
</reference>
<keyword evidence="1" id="KW-0732">Signal</keyword>
<feature type="chain" id="PRO_5021218154" evidence="1">
    <location>
        <begin position="25"/>
        <end position="143"/>
    </location>
</feature>
<gene>
    <name evidence="2" type="ORF">E4O92_02080</name>
</gene>
<evidence type="ECO:0000313" key="2">
    <source>
        <dbReference type="EMBL" id="TFW35355.1"/>
    </source>
</evidence>
<protein>
    <submittedName>
        <fullName evidence="2">DUF2501 domain-containing protein</fullName>
    </submittedName>
</protein>
<evidence type="ECO:0000256" key="1">
    <source>
        <dbReference type="SAM" id="SignalP"/>
    </source>
</evidence>
<accession>A0A4Y9T4J4</accession>
<dbReference type="RefSeq" id="WP_135188090.1">
    <property type="nucleotide sequence ID" value="NZ_SPUM01000011.1"/>
</dbReference>
<dbReference type="AlphaFoldDB" id="A0A4Y9T4J4"/>
<dbReference type="InterPro" id="IPR019637">
    <property type="entry name" value="DUF2501"/>
</dbReference>
<name>A0A4Y9T4J4_9BURK</name>
<proteinExistence type="predicted"/>
<evidence type="ECO:0000313" key="3">
    <source>
        <dbReference type="Proteomes" id="UP000297258"/>
    </source>
</evidence>
<dbReference type="Pfam" id="PF10696">
    <property type="entry name" value="DUF2501"/>
    <property type="match status" value="1"/>
</dbReference>